<dbReference type="SUPFAM" id="SSF57997">
    <property type="entry name" value="Tropomyosin"/>
    <property type="match status" value="1"/>
</dbReference>
<feature type="coiled-coil region" evidence="3">
    <location>
        <begin position="99"/>
        <end position="220"/>
    </location>
</feature>
<evidence type="ECO:0000256" key="2">
    <source>
        <dbReference type="ARBA" id="ARBA00023054"/>
    </source>
</evidence>
<feature type="compositionally biased region" description="Low complexity" evidence="4">
    <location>
        <begin position="19"/>
        <end position="28"/>
    </location>
</feature>
<evidence type="ECO:0000256" key="4">
    <source>
        <dbReference type="SAM" id="MobiDB-lite"/>
    </source>
</evidence>
<sequence length="693" mass="78851">MDRRSWLWRRKSSDKSLGETESSGSISSHSERFSDEQAYSSQNIHSPEVTSKAISPDEELDDSVKTLREKLASALHNIRAKDDLVKQHSKVAEEAVSGWEKAENEVFSLKQELESLTRKSSSFEDRAVHLDVALKECMRQLRHEREEQEQKIHEAVNKKKMEWESKKSELQEQLVELQSQLQSAKGEATTSLHLDLHSKLKAAENEISSLKRELFSRAEELELRTIERDLSTQAAESASRQNLENVKKVAKLETECRRLKAVARKASSFNDQRSVTESSVCVESFTDSQSDIGERLLLVESNTRKVSEVEPNPSDSSLVSEFAKFKNEKAIGKNSEAPSLDISLMDDFLEMERLVGLPDTHNESFHESRTITAQSSVKDITLINNLATMTNRNTELEEKLLQMETDKNELETSLIKYQDHLRTLRDCLEEAEMKLVKLETDKYVLETSLTEHLDQLVTVRNHLEAAEMKILEMEKEKCKLETSLTNHQNQLETARGRLEEAEMKLVKMETDKYDLETSLAKHQDQLGTVTGRLKGAETKLVELQTQLSTTDEARQAFEGELHGVNLKKEVAESRLEVVDNELRTMSARISSLEAEVQKEKSFSEETISNCRKLQQEIARLEHKSELQRVLSPRGNLKQNQDKELAVAAYKFSECQKTIASLGRQLKSLATLEDFIIDSDEPSTITGGITVTRK</sequence>
<accession>A0A6L5BAN7</accession>
<dbReference type="PANTHER" id="PTHR31580">
    <property type="entry name" value="FILAMENT-LIKE PLANT PROTEIN 4"/>
    <property type="match status" value="1"/>
</dbReference>
<dbReference type="Pfam" id="PF05911">
    <property type="entry name" value="FPP"/>
    <property type="match status" value="2"/>
</dbReference>
<proteinExistence type="inferred from homology"/>
<evidence type="ECO:0000313" key="5">
    <source>
        <dbReference type="EMBL" id="KAF1002809.1"/>
    </source>
</evidence>
<gene>
    <name evidence="5" type="ORF">AG4045_028370</name>
</gene>
<evidence type="ECO:0008006" key="7">
    <source>
        <dbReference type="Google" id="ProtNLM"/>
    </source>
</evidence>
<dbReference type="InterPro" id="IPR008587">
    <property type="entry name" value="FPP_plant"/>
</dbReference>
<evidence type="ECO:0000313" key="6">
    <source>
        <dbReference type="Proteomes" id="UP000593563"/>
    </source>
</evidence>
<name>A0A6L5BAN7_APIGR</name>
<feature type="compositionally biased region" description="Basic and acidic residues" evidence="4">
    <location>
        <begin position="1"/>
        <end position="18"/>
    </location>
</feature>
<evidence type="ECO:0000256" key="1">
    <source>
        <dbReference type="ARBA" id="ARBA00005921"/>
    </source>
</evidence>
<dbReference type="EMBL" id="WRXP01000355">
    <property type="protein sequence ID" value="KAF1002809.1"/>
    <property type="molecule type" value="Genomic_DNA"/>
</dbReference>
<feature type="compositionally biased region" description="Polar residues" evidence="4">
    <location>
        <begin position="37"/>
        <end position="53"/>
    </location>
</feature>
<reference evidence="5" key="1">
    <citation type="submission" date="2020-01" db="EMBL/GenBank/DDBJ databases">
        <title>The Celery Genome Sequence Reveals Sequential Paleo-tetraploidization, Resistance Gene Elimination, Karyotype Evolution, and Functional Innovation in Apiales.</title>
        <authorList>
            <person name="Song X."/>
        </authorList>
    </citation>
    <scope>NUCLEOTIDE SEQUENCE</scope>
    <source>
        <tissue evidence="5">Leaf</tissue>
    </source>
</reference>
<keyword evidence="2 3" id="KW-0175">Coiled coil</keyword>
<evidence type="ECO:0000256" key="3">
    <source>
        <dbReference type="SAM" id="Coils"/>
    </source>
</evidence>
<organism evidence="5 6">
    <name type="scientific">Apium graveolens</name>
    <name type="common">Celery</name>
    <dbReference type="NCBI Taxonomy" id="4045"/>
    <lineage>
        <taxon>Eukaryota</taxon>
        <taxon>Viridiplantae</taxon>
        <taxon>Streptophyta</taxon>
        <taxon>Embryophyta</taxon>
        <taxon>Tracheophyta</taxon>
        <taxon>Spermatophyta</taxon>
        <taxon>Magnoliopsida</taxon>
        <taxon>eudicotyledons</taxon>
        <taxon>Gunneridae</taxon>
        <taxon>Pentapetalae</taxon>
        <taxon>asterids</taxon>
        <taxon>campanulids</taxon>
        <taxon>Apiales</taxon>
        <taxon>Apiaceae</taxon>
        <taxon>Apioideae</taxon>
        <taxon>apioid superclade</taxon>
        <taxon>Apieae</taxon>
        <taxon>Apium</taxon>
    </lineage>
</organism>
<dbReference type="PANTHER" id="PTHR31580:SF49">
    <property type="entry name" value="FILAMENT-LIKE PLANT PROTEIN 3"/>
    <property type="match status" value="1"/>
</dbReference>
<dbReference type="AlphaFoldDB" id="A0A6L5BAN7"/>
<dbReference type="Gene3D" id="1.10.287.1490">
    <property type="match status" value="1"/>
</dbReference>
<protein>
    <recommendedName>
        <fullName evidence="7">Filament-like plant protein</fullName>
    </recommendedName>
</protein>
<keyword evidence="6" id="KW-1185">Reference proteome</keyword>
<feature type="coiled-coil region" evidence="3">
    <location>
        <begin position="386"/>
        <end position="630"/>
    </location>
</feature>
<feature type="region of interest" description="Disordered" evidence="4">
    <location>
        <begin position="1"/>
        <end position="61"/>
    </location>
</feature>
<dbReference type="Proteomes" id="UP000593563">
    <property type="component" value="Unassembled WGS sequence"/>
</dbReference>
<comment type="similarity">
    <text evidence="1">Belongs to the FPP family.</text>
</comment>
<comment type="caution">
    <text evidence="5">The sequence shown here is derived from an EMBL/GenBank/DDBJ whole genome shotgun (WGS) entry which is preliminary data.</text>
</comment>